<evidence type="ECO:0000313" key="3">
    <source>
        <dbReference type="Proteomes" id="UP000006281"/>
    </source>
</evidence>
<accession>K0JRU0</accession>
<proteinExistence type="predicted"/>
<protein>
    <recommendedName>
        <fullName evidence="4">ABC-2 type transporter domain-containing protein</fullName>
    </recommendedName>
</protein>
<dbReference type="Proteomes" id="UP000006281">
    <property type="component" value="Chromosome"/>
</dbReference>
<reference evidence="2 3" key="1">
    <citation type="journal article" date="2012" name="BMC Genomics">
        <title>Complete genome sequence of Saccharothrix espanaensis DSM 44229T and comparison to the other completely sequenced Pseudonocardiaceae.</title>
        <authorList>
            <person name="Strobel T."/>
            <person name="Al-Dilaimi A."/>
            <person name="Blom J."/>
            <person name="Gessner A."/>
            <person name="Kalinowski J."/>
            <person name="Luzhetska M."/>
            <person name="Puhler A."/>
            <person name="Szczepanowski R."/>
            <person name="Bechthold A."/>
            <person name="Ruckert C."/>
        </authorList>
    </citation>
    <scope>NUCLEOTIDE SEQUENCE [LARGE SCALE GENOMIC DNA]</scope>
    <source>
        <strain evidence="3">ATCC 51144 / DSM 44229 / JCM 9112 / NBRC 15066 / NRRL 15764</strain>
    </source>
</reference>
<evidence type="ECO:0000313" key="2">
    <source>
        <dbReference type="EMBL" id="CCH28127.1"/>
    </source>
</evidence>
<name>K0JRU0_SACES</name>
<dbReference type="PATRIC" id="fig|1179773.3.peg.803"/>
<gene>
    <name evidence="2" type="ordered locus">BN6_07990</name>
</gene>
<organism evidence="2 3">
    <name type="scientific">Saccharothrix espanaensis (strain ATCC 51144 / DSM 44229 / JCM 9112 / NBRC 15066 / NRRL 15764)</name>
    <dbReference type="NCBI Taxonomy" id="1179773"/>
    <lineage>
        <taxon>Bacteria</taxon>
        <taxon>Bacillati</taxon>
        <taxon>Actinomycetota</taxon>
        <taxon>Actinomycetes</taxon>
        <taxon>Pseudonocardiales</taxon>
        <taxon>Pseudonocardiaceae</taxon>
        <taxon>Saccharothrix</taxon>
    </lineage>
</organism>
<keyword evidence="1" id="KW-0812">Transmembrane</keyword>
<dbReference type="AlphaFoldDB" id="K0JRU0"/>
<dbReference type="EMBL" id="HE804045">
    <property type="protein sequence ID" value="CCH28127.1"/>
    <property type="molecule type" value="Genomic_DNA"/>
</dbReference>
<dbReference type="eggNOG" id="COG0842">
    <property type="taxonomic scope" value="Bacteria"/>
</dbReference>
<keyword evidence="3" id="KW-1185">Reference proteome</keyword>
<dbReference type="HOGENOM" id="CLU_2156529_0_0_11"/>
<keyword evidence="1" id="KW-1133">Transmembrane helix</keyword>
<feature type="transmembrane region" description="Helical" evidence="1">
    <location>
        <begin position="12"/>
        <end position="33"/>
    </location>
</feature>
<evidence type="ECO:0000256" key="1">
    <source>
        <dbReference type="SAM" id="Phobius"/>
    </source>
</evidence>
<dbReference type="KEGG" id="sesp:BN6_07990"/>
<dbReference type="RefSeq" id="WP_015098241.1">
    <property type="nucleotide sequence ID" value="NC_019673.1"/>
</dbReference>
<keyword evidence="1" id="KW-0472">Membrane</keyword>
<dbReference type="STRING" id="1179773.BN6_07990"/>
<feature type="transmembrane region" description="Helical" evidence="1">
    <location>
        <begin position="81"/>
        <end position="106"/>
    </location>
</feature>
<evidence type="ECO:0008006" key="4">
    <source>
        <dbReference type="Google" id="ProtNLM"/>
    </source>
</evidence>
<sequence>MVIGTAVSPRHLNVMFAVILTPLLFTGSAQFPWPELDGLRWFQALNPLHPLHPLHPLNPLNPLTYVSEGTRAVLAPGVPHLPLWVCLVVLVASVLGFGTLGMRGFLRRVLD</sequence>